<reference evidence="2 3" key="1">
    <citation type="journal article" date="2019" name="Int. J. Syst. Evol. Microbiol.">
        <title>The Global Catalogue of Microorganisms (GCM) 10K type strain sequencing project: providing services to taxonomists for standard genome sequencing and annotation.</title>
        <authorList>
            <consortium name="The Broad Institute Genomics Platform"/>
            <consortium name="The Broad Institute Genome Sequencing Center for Infectious Disease"/>
            <person name="Wu L."/>
            <person name="Ma J."/>
        </authorList>
    </citation>
    <scope>NUCLEOTIDE SEQUENCE [LARGE SCALE GENOMIC DNA]</scope>
    <source>
        <strain evidence="2 3">JCM 13581</strain>
    </source>
</reference>
<name>A0ABN2PW65_9ACTN</name>
<proteinExistence type="predicted"/>
<keyword evidence="3" id="KW-1185">Reference proteome</keyword>
<evidence type="ECO:0000313" key="3">
    <source>
        <dbReference type="Proteomes" id="UP001501303"/>
    </source>
</evidence>
<organism evidence="2 3">
    <name type="scientific">Streptomyces sodiiphilus</name>
    <dbReference type="NCBI Taxonomy" id="226217"/>
    <lineage>
        <taxon>Bacteria</taxon>
        <taxon>Bacillati</taxon>
        <taxon>Actinomycetota</taxon>
        <taxon>Actinomycetes</taxon>
        <taxon>Kitasatosporales</taxon>
        <taxon>Streptomycetaceae</taxon>
        <taxon>Streptomyces</taxon>
    </lineage>
</organism>
<protein>
    <submittedName>
        <fullName evidence="2">Uncharacterized protein</fullName>
    </submittedName>
</protein>
<evidence type="ECO:0000256" key="1">
    <source>
        <dbReference type="SAM" id="MobiDB-lite"/>
    </source>
</evidence>
<dbReference type="Proteomes" id="UP001501303">
    <property type="component" value="Unassembled WGS sequence"/>
</dbReference>
<accession>A0ABN2PW65</accession>
<sequence>MADGGLRGREQFGEGALTARAVCGGLADGLRALGQKAALLGPGAATGELPGGDDARRALGGQIDGRAHGAAARFRFVRGAGAQRRTRRRRAPAGPV</sequence>
<gene>
    <name evidence="2" type="ORF">GCM10009716_48560</name>
</gene>
<comment type="caution">
    <text evidence="2">The sequence shown here is derived from an EMBL/GenBank/DDBJ whole genome shotgun (WGS) entry which is preliminary data.</text>
</comment>
<dbReference type="EMBL" id="BAAAMJ010000087">
    <property type="protein sequence ID" value="GAA1935814.1"/>
    <property type="molecule type" value="Genomic_DNA"/>
</dbReference>
<feature type="compositionally biased region" description="Basic residues" evidence="1">
    <location>
        <begin position="84"/>
        <end position="96"/>
    </location>
</feature>
<feature type="region of interest" description="Disordered" evidence="1">
    <location>
        <begin position="75"/>
        <end position="96"/>
    </location>
</feature>
<evidence type="ECO:0000313" key="2">
    <source>
        <dbReference type="EMBL" id="GAA1935814.1"/>
    </source>
</evidence>